<dbReference type="PANTHER" id="PTHR48182">
    <property type="entry name" value="PROTEIN SERAC1"/>
    <property type="match status" value="1"/>
</dbReference>
<dbReference type="Pfam" id="PF24883">
    <property type="entry name" value="NPHP3_N"/>
    <property type="match status" value="1"/>
</dbReference>
<evidence type="ECO:0000256" key="4">
    <source>
        <dbReference type="ARBA" id="ARBA00022737"/>
    </source>
</evidence>
<evidence type="ECO:0000256" key="9">
    <source>
        <dbReference type="SAM" id="MobiDB-lite"/>
    </source>
</evidence>
<dbReference type="Pfam" id="PF00023">
    <property type="entry name" value="Ank"/>
    <property type="match status" value="1"/>
</dbReference>
<dbReference type="InterPro" id="IPR052374">
    <property type="entry name" value="SERAC1"/>
</dbReference>
<dbReference type="SUPFAM" id="SSF53474">
    <property type="entry name" value="alpha/beta-Hydrolases"/>
    <property type="match status" value="1"/>
</dbReference>
<dbReference type="InterPro" id="IPR029058">
    <property type="entry name" value="AB_hydrolase_fold"/>
</dbReference>
<dbReference type="GO" id="GO:0016020">
    <property type="term" value="C:membrane"/>
    <property type="evidence" value="ECO:0007669"/>
    <property type="project" value="UniProtKB-SubCell"/>
</dbReference>
<dbReference type="PANTHER" id="PTHR48182:SF2">
    <property type="entry name" value="PROTEIN SERAC1"/>
    <property type="match status" value="1"/>
</dbReference>
<keyword evidence="6" id="KW-0496">Mitochondrion</keyword>
<name>A0A4Z1KJ12_9HELO</name>
<evidence type="ECO:0000256" key="2">
    <source>
        <dbReference type="ARBA" id="ARBA00004240"/>
    </source>
</evidence>
<evidence type="ECO:0000313" key="11">
    <source>
        <dbReference type="EMBL" id="TGO85470.1"/>
    </source>
</evidence>
<evidence type="ECO:0000256" key="7">
    <source>
        <dbReference type="ARBA" id="ARBA00023136"/>
    </source>
</evidence>
<dbReference type="SUPFAM" id="SSF48403">
    <property type="entry name" value="Ankyrin repeat"/>
    <property type="match status" value="1"/>
</dbReference>
<evidence type="ECO:0000256" key="1">
    <source>
        <dbReference type="ARBA" id="ARBA00004173"/>
    </source>
</evidence>
<organism evidence="11 12">
    <name type="scientific">Botrytis porri</name>
    <dbReference type="NCBI Taxonomy" id="87229"/>
    <lineage>
        <taxon>Eukaryota</taxon>
        <taxon>Fungi</taxon>
        <taxon>Dikarya</taxon>
        <taxon>Ascomycota</taxon>
        <taxon>Pezizomycotina</taxon>
        <taxon>Leotiomycetes</taxon>
        <taxon>Helotiales</taxon>
        <taxon>Sclerotiniaceae</taxon>
        <taxon>Botrytis</taxon>
    </lineage>
</organism>
<evidence type="ECO:0000313" key="12">
    <source>
        <dbReference type="Proteomes" id="UP000297280"/>
    </source>
</evidence>
<dbReference type="GO" id="GO:0005739">
    <property type="term" value="C:mitochondrion"/>
    <property type="evidence" value="ECO:0007669"/>
    <property type="project" value="UniProtKB-SubCell"/>
</dbReference>
<evidence type="ECO:0000256" key="3">
    <source>
        <dbReference type="ARBA" id="ARBA00004370"/>
    </source>
</evidence>
<keyword evidence="12" id="KW-1185">Reference proteome</keyword>
<dbReference type="Gene3D" id="1.25.40.20">
    <property type="entry name" value="Ankyrin repeat-containing domain"/>
    <property type="match status" value="1"/>
</dbReference>
<gene>
    <name evidence="11" type="ORF">BPOR_0393g00010</name>
</gene>
<feature type="region of interest" description="Disordered" evidence="9">
    <location>
        <begin position="442"/>
        <end position="466"/>
    </location>
</feature>
<dbReference type="InterPro" id="IPR056884">
    <property type="entry name" value="NPHP3-like_N"/>
</dbReference>
<dbReference type="AlphaFoldDB" id="A0A4Z1KJ12"/>
<accession>A0A4Z1KJ12</accession>
<evidence type="ECO:0000256" key="6">
    <source>
        <dbReference type="ARBA" id="ARBA00023128"/>
    </source>
</evidence>
<dbReference type="InterPro" id="IPR036770">
    <property type="entry name" value="Ankyrin_rpt-contain_sf"/>
</dbReference>
<dbReference type="SMART" id="SM00248">
    <property type="entry name" value="ANK"/>
    <property type="match status" value="1"/>
</dbReference>
<comment type="subcellular location">
    <subcellularLocation>
        <location evidence="2">Endoplasmic reticulum</location>
    </subcellularLocation>
    <subcellularLocation>
        <location evidence="3">Membrane</location>
    </subcellularLocation>
    <subcellularLocation>
        <location evidence="1">Mitochondrion</location>
    </subcellularLocation>
</comment>
<dbReference type="PROSITE" id="PS50297">
    <property type="entry name" value="ANK_REP_REGION"/>
    <property type="match status" value="1"/>
</dbReference>
<keyword evidence="8" id="KW-0040">ANK repeat</keyword>
<keyword evidence="7" id="KW-0472">Membrane</keyword>
<evidence type="ECO:0000256" key="5">
    <source>
        <dbReference type="ARBA" id="ARBA00022824"/>
    </source>
</evidence>
<dbReference type="EMBL" id="PQXO01000392">
    <property type="protein sequence ID" value="TGO85470.1"/>
    <property type="molecule type" value="Genomic_DNA"/>
</dbReference>
<dbReference type="PROSITE" id="PS50088">
    <property type="entry name" value="ANK_REPEAT"/>
    <property type="match status" value="1"/>
</dbReference>
<dbReference type="Gene3D" id="3.40.50.1820">
    <property type="entry name" value="alpha/beta hydrolase"/>
    <property type="match status" value="1"/>
</dbReference>
<feature type="region of interest" description="Disordered" evidence="9">
    <location>
        <begin position="678"/>
        <end position="699"/>
    </location>
</feature>
<feature type="compositionally biased region" description="Polar residues" evidence="9">
    <location>
        <begin position="442"/>
        <end position="462"/>
    </location>
</feature>
<dbReference type="Proteomes" id="UP000297280">
    <property type="component" value="Unassembled WGS sequence"/>
</dbReference>
<keyword evidence="5" id="KW-0256">Endoplasmic reticulum</keyword>
<comment type="caution">
    <text evidence="11">The sequence shown here is derived from an EMBL/GenBank/DDBJ whole genome shotgun (WGS) entry which is preliminary data.</text>
</comment>
<evidence type="ECO:0000259" key="10">
    <source>
        <dbReference type="Pfam" id="PF24883"/>
    </source>
</evidence>
<protein>
    <recommendedName>
        <fullName evidence="10">Nephrocystin 3-like N-terminal domain-containing protein</fullName>
    </recommendedName>
</protein>
<feature type="compositionally biased region" description="Polar residues" evidence="9">
    <location>
        <begin position="683"/>
        <end position="695"/>
    </location>
</feature>
<reference evidence="11 12" key="1">
    <citation type="submission" date="2017-12" db="EMBL/GenBank/DDBJ databases">
        <title>Comparative genomics of Botrytis spp.</title>
        <authorList>
            <person name="Valero-Jimenez C.A."/>
            <person name="Tapia P."/>
            <person name="Veloso J."/>
            <person name="Silva-Moreno E."/>
            <person name="Staats M."/>
            <person name="Valdes J.H."/>
            <person name="Van Kan J.A.L."/>
        </authorList>
    </citation>
    <scope>NUCLEOTIDE SEQUENCE [LARGE SCALE GENOMIC DNA]</scope>
    <source>
        <strain evidence="11 12">MUCL3349</strain>
    </source>
</reference>
<dbReference type="GO" id="GO:0005783">
    <property type="term" value="C:endoplasmic reticulum"/>
    <property type="evidence" value="ECO:0007669"/>
    <property type="project" value="UniProtKB-SubCell"/>
</dbReference>
<evidence type="ECO:0000256" key="8">
    <source>
        <dbReference type="PROSITE-ProRule" id="PRU00023"/>
    </source>
</evidence>
<keyword evidence="4" id="KW-0677">Repeat</keyword>
<proteinExistence type="predicted"/>
<dbReference type="InterPro" id="IPR002110">
    <property type="entry name" value="Ankyrin_rpt"/>
</dbReference>
<sequence length="758" mass="84800">MAEIKGLSLTYPGDELGVQALGNVDIVFVHGLEGAATAGFLENEEGPEKLWLYDLLPKSLPTARILTFGYQSDAISLINSRGSVISTYTKSLLESLTAFRVPHQEASLSLSRVAPSRPLVFLAHSLGGLVVQKALIVASTGARADFFAIKRSTSAILFFATPHHTDHKGIFNILRSQIAISAAPRSGKWLLENREFRSWLSSDHNSVLWIQGNPGADVYQRSIPVSSQRSRHITQNQPLFPYQPSIDLVIASCNGLLEVEGRDGIVSFVHLSARAFLISRAASETSQPGYSDAKYFNKTHVSIAEVCVNYLASRSLDDRSSLNFDPDDPGFLKYMVIHWLEHAKAADCPDQYWGCTALHLAARYGHTAIAFQLLARGADPNIIDKSKGQRRYTMPYTKVATKLSGFCWSMAPRWSTSWPGRVASSILGELAIRLHICTQGSEANGKSKSGNCNKGTSGNSSNGRKKDHIRTFKVAVLVEAVVLAMDPTNSLRQSPLLQQIHYEAYRRPPVYPDMNRPKQHLYMTHFLKICRKCHLICDGEIELQQHYDVSICAAMFQRDYANEFYESQRDNLKRRTEKRNHSDKAQYLTAVYRILFPNSDDASMPTPWREENINKRQYDESSAHSRIQDSSLRNELSQHVQSQGAISAILNIINRYQTESSGATTIGRIPRRFSQVPERQHLETSQNDLYQQSPLGRNPLGHDNIPMMPFDSLLPDFMMEPSSDSGFYEDYSLYDDLSRGTLTEAAGSMMGEHEIAIN</sequence>
<feature type="domain" description="Nephrocystin 3-like N-terminal" evidence="10">
    <location>
        <begin position="186"/>
        <end position="216"/>
    </location>
</feature>
<feature type="repeat" description="ANK" evidence="8">
    <location>
        <begin position="353"/>
        <end position="385"/>
    </location>
</feature>